<evidence type="ECO:0000313" key="3">
    <source>
        <dbReference type="EnsemblMetazoa" id="RPRC009142-PA"/>
    </source>
</evidence>
<dbReference type="OMA" id="LREAHCH"/>
<dbReference type="EMBL" id="ACPB03002651">
    <property type="status" value="NOT_ANNOTATED_CDS"/>
    <property type="molecule type" value="Genomic_DNA"/>
</dbReference>
<keyword evidence="4" id="KW-1185">Reference proteome</keyword>
<evidence type="ECO:0000313" key="4">
    <source>
        <dbReference type="Proteomes" id="UP000015103"/>
    </source>
</evidence>
<dbReference type="Proteomes" id="UP000015103">
    <property type="component" value="Unassembled WGS sequence"/>
</dbReference>
<dbReference type="AlphaFoldDB" id="T1HYM2"/>
<dbReference type="STRING" id="13249.T1HYM2"/>
<dbReference type="InterPro" id="IPR044926">
    <property type="entry name" value="RGS_subdomain_2"/>
</dbReference>
<organism evidence="3 4">
    <name type="scientific">Rhodnius prolixus</name>
    <name type="common">Triatomid bug</name>
    <dbReference type="NCBI Taxonomy" id="13249"/>
    <lineage>
        <taxon>Eukaryota</taxon>
        <taxon>Metazoa</taxon>
        <taxon>Ecdysozoa</taxon>
        <taxon>Arthropoda</taxon>
        <taxon>Hexapoda</taxon>
        <taxon>Insecta</taxon>
        <taxon>Pterygota</taxon>
        <taxon>Neoptera</taxon>
        <taxon>Paraneoptera</taxon>
        <taxon>Hemiptera</taxon>
        <taxon>Heteroptera</taxon>
        <taxon>Panheteroptera</taxon>
        <taxon>Cimicomorpha</taxon>
        <taxon>Reduviidae</taxon>
        <taxon>Triatominae</taxon>
        <taxon>Rhodnius</taxon>
    </lineage>
</organism>
<evidence type="ECO:0000259" key="2">
    <source>
        <dbReference type="Pfam" id="PF09128"/>
    </source>
</evidence>
<dbReference type="HOGENOM" id="CLU_928472_0_0_1"/>
<dbReference type="GO" id="GO:0005085">
    <property type="term" value="F:guanyl-nucleotide exchange factor activity"/>
    <property type="evidence" value="ECO:0007669"/>
    <property type="project" value="InterPro"/>
</dbReference>
<proteinExistence type="predicted"/>
<dbReference type="SUPFAM" id="SSF48097">
    <property type="entry name" value="Regulator of G-protein signaling, RGS"/>
    <property type="match status" value="1"/>
</dbReference>
<sequence length="300" mass="33779">MGLLEHTVYGWKAKFSIHWPGASPQIHHTHHRTKSSPDTLNTNLSLAEASKRLIASESMSELSFAKRCRGGESWEVDSPRMMTPPGTPPPPYVSSASLDDTYSHIPDEDAPPPPPLPPPSRVVDLNDSSDHSPSKVKSNFHVHTAGQVQQPIISMEDEDMSDQEMSQIEDHGPFKSLSKLWNHQAHLAVFLNYVISNSDPSSLPLRLNNVDENMAREIDNVLLKESHKEEILRKTSYMLREAHCHKLQVTIIYSRRWVCTPSFSSHNIILLQERCKMHRSIAGVMEANAFRTASLRSLVV</sequence>
<dbReference type="Gene3D" id="1.10.167.10">
    <property type="entry name" value="Regulator of G-protein Signalling 4, domain 2"/>
    <property type="match status" value="1"/>
</dbReference>
<dbReference type="EnsemblMetazoa" id="RPRC009142-RA">
    <property type="protein sequence ID" value="RPRC009142-PA"/>
    <property type="gene ID" value="RPRC009142"/>
</dbReference>
<accession>T1HYM2</accession>
<dbReference type="InterPro" id="IPR036305">
    <property type="entry name" value="RGS_sf"/>
</dbReference>
<reference evidence="3" key="1">
    <citation type="submission" date="2015-05" db="UniProtKB">
        <authorList>
            <consortium name="EnsemblMetazoa"/>
        </authorList>
    </citation>
    <scope>IDENTIFICATION</scope>
</reference>
<feature type="domain" description="Regulator of G protein signalling-like" evidence="2">
    <location>
        <begin position="172"/>
        <end position="203"/>
    </location>
</feature>
<protein>
    <submittedName>
        <fullName evidence="3">RGS-like domain-containing protein</fullName>
    </submittedName>
</protein>
<dbReference type="PANTHER" id="PTHR45872">
    <property type="entry name" value="RHO GUANINE NUCLEOTIDE EXCHANGE FACTOR 2, ISOFORM D"/>
    <property type="match status" value="1"/>
</dbReference>
<feature type="region of interest" description="Disordered" evidence="1">
    <location>
        <begin position="74"/>
        <end position="138"/>
    </location>
</feature>
<dbReference type="InterPro" id="IPR015212">
    <property type="entry name" value="RGS-like_dom"/>
</dbReference>
<dbReference type="GO" id="GO:0001664">
    <property type="term" value="F:G protein-coupled receptor binding"/>
    <property type="evidence" value="ECO:0007669"/>
    <property type="project" value="TreeGrafter"/>
</dbReference>
<dbReference type="PANTHER" id="PTHR45872:SF2">
    <property type="entry name" value="RHO GUANINE NUCLEOTIDE EXCHANGE FACTOR 2, ISOFORM D"/>
    <property type="match status" value="1"/>
</dbReference>
<dbReference type="GO" id="GO:0005737">
    <property type="term" value="C:cytoplasm"/>
    <property type="evidence" value="ECO:0007669"/>
    <property type="project" value="InterPro"/>
</dbReference>
<name>T1HYM2_RHOPR</name>
<dbReference type="GO" id="GO:0007186">
    <property type="term" value="P:G protein-coupled receptor signaling pathway"/>
    <property type="evidence" value="ECO:0007669"/>
    <property type="project" value="TreeGrafter"/>
</dbReference>
<dbReference type="InParanoid" id="T1HYM2"/>
<feature type="compositionally biased region" description="Pro residues" evidence="1">
    <location>
        <begin position="111"/>
        <end position="120"/>
    </location>
</feature>
<evidence type="ECO:0000256" key="1">
    <source>
        <dbReference type="SAM" id="MobiDB-lite"/>
    </source>
</evidence>
<dbReference type="Pfam" id="PF09128">
    <property type="entry name" value="RGS-like"/>
    <property type="match status" value="1"/>
</dbReference>
<dbReference type="VEuPathDB" id="VectorBase:RPRC009142"/>
<dbReference type="EMBL" id="ACPB03002652">
    <property type="status" value="NOT_ANNOTATED_CDS"/>
    <property type="molecule type" value="Genomic_DNA"/>
</dbReference>
<dbReference type="eggNOG" id="KOG3520">
    <property type="taxonomic scope" value="Eukaryota"/>
</dbReference>